<dbReference type="SUPFAM" id="SSF53850">
    <property type="entry name" value="Periplasmic binding protein-like II"/>
    <property type="match status" value="1"/>
</dbReference>
<evidence type="ECO:0000256" key="2">
    <source>
        <dbReference type="ARBA" id="ARBA00010742"/>
    </source>
</evidence>
<dbReference type="EMBL" id="RJKX01000015">
    <property type="protein sequence ID" value="ROP84384.1"/>
    <property type="molecule type" value="Genomic_DNA"/>
</dbReference>
<dbReference type="AlphaFoldDB" id="A0A3N1KWY3"/>
<keyword evidence="3" id="KW-0732">Signal</keyword>
<accession>A0A3N1KWY3</accession>
<sequence length="339" mass="35658">MTRRLALSGVLAFLAVLYGGVTAHAEAVSVAVLRLSSSGPLFIAQDRGHFAAEGLEVAFKFFTAAQPVAVAVTTGDADFGVTGLTAGFYNLAGKGALKIVAGQAADVAGFHLSAYLATPKAADAGLRALSDFPGRSLGITQTGSTFHYMIGLLARKEAFELARVRLVPLQSIPNMVSAFKGGQVDALILPSSVALPMIASGEGRLLGWVGDATPWQLGALFTSGRAVAGRRAQVARFVRAYARGTADYHAAFNQRDGADRPVKSADYAALMAILEKYTQQPAALIETGLPWVDPQGRLDVGDIHDQVAWWQGQKMVDPGVDAAAILDLGFVEGHRNVPR</sequence>
<dbReference type="Gene3D" id="3.40.190.10">
    <property type="entry name" value="Periplasmic binding protein-like II"/>
    <property type="match status" value="2"/>
</dbReference>
<proteinExistence type="inferred from homology"/>
<evidence type="ECO:0000313" key="6">
    <source>
        <dbReference type="Proteomes" id="UP000278222"/>
    </source>
</evidence>
<dbReference type="GO" id="GO:0042918">
    <property type="term" value="P:alkanesulfonate transmembrane transport"/>
    <property type="evidence" value="ECO:0007669"/>
    <property type="project" value="TreeGrafter"/>
</dbReference>
<comment type="subcellular location">
    <subcellularLocation>
        <location evidence="1">Periplasm</location>
    </subcellularLocation>
</comment>
<name>A0A3N1KWY3_9PROT</name>
<protein>
    <submittedName>
        <fullName evidence="5">NitT/TauT family transport system substrate-binding protein</fullName>
    </submittedName>
</protein>
<evidence type="ECO:0000259" key="4">
    <source>
        <dbReference type="Pfam" id="PF09084"/>
    </source>
</evidence>
<dbReference type="InterPro" id="IPR015168">
    <property type="entry name" value="SsuA/THI5"/>
</dbReference>
<evidence type="ECO:0000313" key="5">
    <source>
        <dbReference type="EMBL" id="ROP84384.1"/>
    </source>
</evidence>
<dbReference type="GO" id="GO:0042597">
    <property type="term" value="C:periplasmic space"/>
    <property type="evidence" value="ECO:0007669"/>
    <property type="project" value="UniProtKB-SubCell"/>
</dbReference>
<evidence type="ECO:0000256" key="3">
    <source>
        <dbReference type="ARBA" id="ARBA00022729"/>
    </source>
</evidence>
<dbReference type="Pfam" id="PF09084">
    <property type="entry name" value="NMT1"/>
    <property type="match status" value="1"/>
</dbReference>
<organism evidence="5 6">
    <name type="scientific">Stella humosa</name>
    <dbReference type="NCBI Taxonomy" id="94"/>
    <lineage>
        <taxon>Bacteria</taxon>
        <taxon>Pseudomonadati</taxon>
        <taxon>Pseudomonadota</taxon>
        <taxon>Alphaproteobacteria</taxon>
        <taxon>Rhodospirillales</taxon>
        <taxon>Stellaceae</taxon>
        <taxon>Stella</taxon>
    </lineage>
</organism>
<gene>
    <name evidence="5" type="ORF">EDC65_3735</name>
</gene>
<feature type="domain" description="SsuA/THI5-like" evidence="4">
    <location>
        <begin position="39"/>
        <end position="249"/>
    </location>
</feature>
<dbReference type="PANTHER" id="PTHR30024">
    <property type="entry name" value="ALIPHATIC SULFONATES-BINDING PROTEIN-RELATED"/>
    <property type="match status" value="1"/>
</dbReference>
<dbReference type="Proteomes" id="UP000278222">
    <property type="component" value="Unassembled WGS sequence"/>
</dbReference>
<keyword evidence="6" id="KW-1185">Reference proteome</keyword>
<dbReference type="RefSeq" id="WP_245978413.1">
    <property type="nucleotide sequence ID" value="NZ_AP019700.1"/>
</dbReference>
<dbReference type="PANTHER" id="PTHR30024:SF47">
    <property type="entry name" value="TAURINE-BINDING PERIPLASMIC PROTEIN"/>
    <property type="match status" value="1"/>
</dbReference>
<evidence type="ECO:0000256" key="1">
    <source>
        <dbReference type="ARBA" id="ARBA00004418"/>
    </source>
</evidence>
<reference evidence="5 6" key="1">
    <citation type="submission" date="2018-11" db="EMBL/GenBank/DDBJ databases">
        <title>Genomic Encyclopedia of Type Strains, Phase IV (KMG-IV): sequencing the most valuable type-strain genomes for metagenomic binning, comparative biology and taxonomic classification.</title>
        <authorList>
            <person name="Goeker M."/>
        </authorList>
    </citation>
    <scope>NUCLEOTIDE SEQUENCE [LARGE SCALE GENOMIC DNA]</scope>
    <source>
        <strain evidence="5 6">DSM 5900</strain>
    </source>
</reference>
<comment type="caution">
    <text evidence="5">The sequence shown here is derived from an EMBL/GenBank/DDBJ whole genome shotgun (WGS) entry which is preliminary data.</text>
</comment>
<comment type="similarity">
    <text evidence="2">Belongs to the bacterial solute-binding protein SsuA/TauA family.</text>
</comment>